<evidence type="ECO:0000256" key="1">
    <source>
        <dbReference type="SAM" id="MobiDB-lite"/>
    </source>
</evidence>
<keyword evidence="2" id="KW-1185">Reference proteome</keyword>
<feature type="compositionally biased region" description="Acidic residues" evidence="1">
    <location>
        <begin position="168"/>
        <end position="181"/>
    </location>
</feature>
<proteinExistence type="predicted"/>
<evidence type="ECO:0000313" key="2">
    <source>
        <dbReference type="Proteomes" id="UP000694843"/>
    </source>
</evidence>
<sequence length="321" mass="35840">MINKMKECSVVMHKLSDAAVKRGWHDGLNLAQMSPVVHKDELDATQTSGSSLLPGMVAGSLKKEPEYEGEDITVKEEPVYEAYITVKEEPEYEGEDITVKEEPEYEGEDITVEEEPEYEREDITVKEEPEYEGEYITVKEEPEYEREDITVKEEPEYEGEDITVKEEPEYEGEDKPVEEEACGINEKCVRREQPAPEGAPDDAAGSGGVSAASCSQHRTNRPTSLQRPAPSTAPTGLRVPRLDLLRPKLQPNSSSAVQMSRQPQSHTHARTVHLAAVQSSNCSNTFVQNIRENCQTDALNVNIVVPVNKISNTTFLRSIHL</sequence>
<dbReference type="KEGG" id="hazt:108678853"/>
<protein>
    <submittedName>
        <fullName evidence="3">Uncharacterized protein LOC108678853 isoform X1</fullName>
    </submittedName>
</protein>
<gene>
    <name evidence="3" type="primary">LOC108678853</name>
</gene>
<evidence type="ECO:0000313" key="3">
    <source>
        <dbReference type="RefSeq" id="XP_018022835.1"/>
    </source>
</evidence>
<organism evidence="2 3">
    <name type="scientific">Hyalella azteca</name>
    <name type="common">Amphipod</name>
    <dbReference type="NCBI Taxonomy" id="294128"/>
    <lineage>
        <taxon>Eukaryota</taxon>
        <taxon>Metazoa</taxon>
        <taxon>Ecdysozoa</taxon>
        <taxon>Arthropoda</taxon>
        <taxon>Crustacea</taxon>
        <taxon>Multicrustacea</taxon>
        <taxon>Malacostraca</taxon>
        <taxon>Eumalacostraca</taxon>
        <taxon>Peracarida</taxon>
        <taxon>Amphipoda</taxon>
        <taxon>Senticaudata</taxon>
        <taxon>Talitrida</taxon>
        <taxon>Talitroidea</taxon>
        <taxon>Hyalellidae</taxon>
        <taxon>Hyalella</taxon>
    </lineage>
</organism>
<feature type="compositionally biased region" description="Low complexity" evidence="1">
    <location>
        <begin position="195"/>
        <end position="213"/>
    </location>
</feature>
<dbReference type="Proteomes" id="UP000694843">
    <property type="component" value="Unplaced"/>
</dbReference>
<dbReference type="RefSeq" id="XP_018022835.1">
    <property type="nucleotide sequence ID" value="XM_018167346.2"/>
</dbReference>
<feature type="region of interest" description="Disordered" evidence="1">
    <location>
        <begin position="144"/>
        <end position="242"/>
    </location>
</feature>
<name>A0A8B7PA27_HYAAZ</name>
<reference evidence="3" key="1">
    <citation type="submission" date="2025-08" db="UniProtKB">
        <authorList>
            <consortium name="RefSeq"/>
        </authorList>
    </citation>
    <scope>IDENTIFICATION</scope>
    <source>
        <tissue evidence="3">Whole organism</tissue>
    </source>
</reference>
<feature type="compositionally biased region" description="Polar residues" evidence="1">
    <location>
        <begin position="214"/>
        <end position="226"/>
    </location>
</feature>
<dbReference type="AlphaFoldDB" id="A0A8B7PA27"/>
<dbReference type="GeneID" id="108678853"/>
<accession>A0A8B7PA27</accession>
<feature type="compositionally biased region" description="Basic and acidic residues" evidence="1">
    <location>
        <begin position="144"/>
        <end position="154"/>
    </location>
</feature>